<dbReference type="Gene3D" id="3.30.420.40">
    <property type="match status" value="2"/>
</dbReference>
<reference evidence="2" key="1">
    <citation type="journal article" date="2015" name="PeerJ">
        <title>First genomic representation of candidate bacterial phylum KSB3 points to enhanced environmental sensing as a trigger of wastewater bulking.</title>
        <authorList>
            <person name="Sekiguchi Y."/>
            <person name="Ohashi A."/>
            <person name="Parks D.H."/>
            <person name="Yamauchi T."/>
            <person name="Tyson G.W."/>
            <person name="Hugenholtz P."/>
        </authorList>
    </citation>
    <scope>NUCLEOTIDE SEQUENCE [LARGE SCALE GENOMIC DNA]</scope>
</reference>
<proteinExistence type="inferred from homology"/>
<evidence type="ECO:0000256" key="1">
    <source>
        <dbReference type="ARBA" id="ARBA00006479"/>
    </source>
</evidence>
<dbReference type="InterPro" id="IPR000600">
    <property type="entry name" value="ROK"/>
</dbReference>
<dbReference type="Proteomes" id="UP000030700">
    <property type="component" value="Unassembled WGS sequence"/>
</dbReference>
<dbReference type="EMBL" id="DF820459">
    <property type="protein sequence ID" value="GAK53395.1"/>
    <property type="molecule type" value="Genomic_DNA"/>
</dbReference>
<organism evidence="2">
    <name type="scientific">Candidatus Moduliflexus flocculans</name>
    <dbReference type="NCBI Taxonomy" id="1499966"/>
    <lineage>
        <taxon>Bacteria</taxon>
        <taxon>Candidatus Moduliflexota</taxon>
        <taxon>Candidatus Moduliflexia</taxon>
        <taxon>Candidatus Moduliflexales</taxon>
        <taxon>Candidatus Moduliflexaceae</taxon>
    </lineage>
</organism>
<name>A0A0S6W5J4_9BACT</name>
<keyword evidence="3" id="KW-1185">Reference proteome</keyword>
<dbReference type="SUPFAM" id="SSF53067">
    <property type="entry name" value="Actin-like ATPase domain"/>
    <property type="match status" value="1"/>
</dbReference>
<dbReference type="STRING" id="1499966.U14_04660"/>
<dbReference type="InterPro" id="IPR043129">
    <property type="entry name" value="ATPase_NBD"/>
</dbReference>
<gene>
    <name evidence="2" type="ORF">U14_04660</name>
</gene>
<evidence type="ECO:0000313" key="2">
    <source>
        <dbReference type="EMBL" id="GAK53395.1"/>
    </source>
</evidence>
<accession>A0A0S6W5J4</accession>
<evidence type="ECO:0000313" key="3">
    <source>
        <dbReference type="Proteomes" id="UP000030700"/>
    </source>
</evidence>
<dbReference type="PANTHER" id="PTHR18964">
    <property type="entry name" value="ROK (REPRESSOR, ORF, KINASE) FAMILY"/>
    <property type="match status" value="1"/>
</dbReference>
<dbReference type="AlphaFoldDB" id="A0A0S6W5J4"/>
<protein>
    <submittedName>
        <fullName evidence="2">ROK family protein</fullName>
    </submittedName>
</protein>
<dbReference type="Pfam" id="PF00480">
    <property type="entry name" value="ROK"/>
    <property type="match status" value="1"/>
</dbReference>
<dbReference type="HOGENOM" id="CLU_036604_0_4_0"/>
<dbReference type="PANTHER" id="PTHR18964:SF149">
    <property type="entry name" value="BIFUNCTIONAL UDP-N-ACETYLGLUCOSAMINE 2-EPIMERASE_N-ACETYLMANNOSAMINE KINASE"/>
    <property type="match status" value="1"/>
</dbReference>
<sequence>MGYFAGIDVGGTKIYTVVINDAGTILGRAKIKVGQDTCFDTVLGLMNDCYHIAVNNASLAEDQIDAVGASAPASVDRRRGLILHAPNLEWKNVKFLAPMKATFQKPFFLDNDVNLGAFAEFHLGAGKNYHSIYAMFIGTGIGGGYIIDGKIIWGVNYTAGEVGHTVIKIGGQRCSCGNRGCLESVSAKSGMIKFMKKAVDEHGQTTLLEKLEPDWRISLGSSALRKAWKKHDLIVMQALKRSADGIGIAAANLISITGVEAIILGGGLIEELDDFYLPRIKKVMRKNTMANGAKGVGLRKARLGDDAVALGCAWFVRQPENQELLF</sequence>
<comment type="similarity">
    <text evidence="1">Belongs to the ROK (NagC/XylR) family.</text>
</comment>